<organism evidence="2 3">
    <name type="scientific">Williamsia sterculiae</name>
    <dbReference type="NCBI Taxonomy" id="1344003"/>
    <lineage>
        <taxon>Bacteria</taxon>
        <taxon>Bacillati</taxon>
        <taxon>Actinomycetota</taxon>
        <taxon>Actinomycetes</taxon>
        <taxon>Mycobacteriales</taxon>
        <taxon>Nocardiaceae</taxon>
        <taxon>Williamsia</taxon>
    </lineage>
</organism>
<dbReference type="OrthoDB" id="4567439at2"/>
<dbReference type="Proteomes" id="UP000186218">
    <property type="component" value="Unassembled WGS sequence"/>
</dbReference>
<dbReference type="Gene3D" id="3.40.190.10">
    <property type="entry name" value="Periplasmic binding protein-like II"/>
    <property type="match status" value="1"/>
</dbReference>
<accession>A0A1N7E133</accession>
<protein>
    <recommendedName>
        <fullName evidence="4">Osmoprotectant transport system substrate-binding protein</fullName>
    </recommendedName>
</protein>
<evidence type="ECO:0000313" key="3">
    <source>
        <dbReference type="Proteomes" id="UP000186218"/>
    </source>
</evidence>
<gene>
    <name evidence="2" type="ORF">SAMN05445060_1087</name>
</gene>
<proteinExistence type="predicted"/>
<feature type="compositionally biased region" description="Low complexity" evidence="1">
    <location>
        <begin position="98"/>
        <end position="116"/>
    </location>
</feature>
<reference evidence="2 3" key="1">
    <citation type="submission" date="2017-01" db="EMBL/GenBank/DDBJ databases">
        <authorList>
            <person name="Mah S.A."/>
            <person name="Swanson W.J."/>
            <person name="Moy G.W."/>
            <person name="Vacquier V.D."/>
        </authorList>
    </citation>
    <scope>NUCLEOTIDE SEQUENCE [LARGE SCALE GENOMIC DNA]</scope>
    <source>
        <strain evidence="2 3">CPCC 203464</strain>
    </source>
</reference>
<dbReference type="AlphaFoldDB" id="A0A1N7E133"/>
<evidence type="ECO:0000313" key="2">
    <source>
        <dbReference type="EMBL" id="SIR81817.1"/>
    </source>
</evidence>
<keyword evidence="3" id="KW-1185">Reference proteome</keyword>
<evidence type="ECO:0000256" key="1">
    <source>
        <dbReference type="SAM" id="MobiDB-lite"/>
    </source>
</evidence>
<dbReference type="RefSeq" id="WP_076477189.1">
    <property type="nucleotide sequence ID" value="NZ_FTNT01000002.1"/>
</dbReference>
<sequence length="207" mass="21288">MPPTDRNRGWVIPLVVCALLICAGCSTRPSSTDGLVLGSAPATGLRITAQIYAGVLRHAGARVADDLRTRDEAGLLDEVATGRLDLFPTFTGDALTSLTPPSSVASATASPTPSGADDGVDARYVALNESLPQGVTAGDATPVRDDAGDSLVPVYRSAVLSREQVRAVNQVAGELTTADLEAMVTSVDSGRTDTTQAASTWLGEHGL</sequence>
<dbReference type="STRING" id="1344003.SAMN05445060_1087"/>
<name>A0A1N7E133_9NOCA</name>
<feature type="region of interest" description="Disordered" evidence="1">
    <location>
        <begin position="98"/>
        <end position="117"/>
    </location>
</feature>
<dbReference type="EMBL" id="FTNT01000002">
    <property type="protein sequence ID" value="SIR81817.1"/>
    <property type="molecule type" value="Genomic_DNA"/>
</dbReference>
<evidence type="ECO:0008006" key="4">
    <source>
        <dbReference type="Google" id="ProtNLM"/>
    </source>
</evidence>